<sequence length="571" mass="64512">MKHISLNILLLACASMLFSACDKNLLDQNNPDAITSIDLWKDPKLIGLYLNTIYGDRPGWNYNFYDNIADDSRSNWTGNEPNNHIYDQWMDGDVGGYTAYWKYEEVVRINDFLANIDAAQMDDATKIRYKGEARFMRAFLYFEMVQRYGGVPVITKVQHITDDLSVPRNSLNDCFKFIIAELDQAATELSPDAPRGRASKGAAMALKGRVTLYWASPQYLTTDNSALHKDIETINSNTQAAGAAERWKAAADANQAVIALGKYDLNPDLKALWLDKSANNKEPIFEVQYKKGFKSHGLDALVKPPYLGAGDGGQRFPLQELVNAFPMKNGRLIGESGSGYVSSDPYTGRDDRFYAAIGYNGAKTWGNKGGALTQITLETFEGGRDYGNMDAGNTLTGYYTLKALDTQNINYSYRAGSDQAWLEIRYAEVLLNYAEAANEYMSAPDQSVYDAVNKVRARAGITTVLTTGSLTKDQMRSLIRNERYVEFCLVEQKRYWDLKRWGVAHEKLNNVKYHSVYITKTGNTFTYDYPERDPRPLKFDKRMYWFPIPGSELTKNLKLMQNQGWPLPPGR</sequence>
<evidence type="ECO:0000256" key="4">
    <source>
        <dbReference type="ARBA" id="ARBA00023136"/>
    </source>
</evidence>
<dbReference type="InterPro" id="IPR011990">
    <property type="entry name" value="TPR-like_helical_dom_sf"/>
</dbReference>
<keyword evidence="4" id="KW-0472">Membrane</keyword>
<reference evidence="9 10" key="1">
    <citation type="submission" date="2016-11" db="EMBL/GenBank/DDBJ databases">
        <authorList>
            <person name="Jaros S."/>
            <person name="Januszkiewicz K."/>
            <person name="Wedrychowicz H."/>
        </authorList>
    </citation>
    <scope>NUCLEOTIDE SEQUENCE [LARGE SCALE GENOMIC DNA]</scope>
    <source>
        <strain evidence="9 10">DSM 24787</strain>
    </source>
</reference>
<evidence type="ECO:0000256" key="3">
    <source>
        <dbReference type="ARBA" id="ARBA00022729"/>
    </source>
</evidence>
<dbReference type="EMBL" id="FSRA01000001">
    <property type="protein sequence ID" value="SIO14223.1"/>
    <property type="molecule type" value="Genomic_DNA"/>
</dbReference>
<evidence type="ECO:0000256" key="6">
    <source>
        <dbReference type="SAM" id="SignalP"/>
    </source>
</evidence>
<evidence type="ECO:0000259" key="8">
    <source>
        <dbReference type="Pfam" id="PF14322"/>
    </source>
</evidence>
<protein>
    <submittedName>
        <fullName evidence="9">Starch-binding associating with outer membrane</fullName>
    </submittedName>
</protein>
<dbReference type="InterPro" id="IPR033985">
    <property type="entry name" value="SusD-like_N"/>
</dbReference>
<evidence type="ECO:0000313" key="10">
    <source>
        <dbReference type="Proteomes" id="UP000185003"/>
    </source>
</evidence>
<dbReference type="AlphaFoldDB" id="A0A1N6H359"/>
<dbReference type="Proteomes" id="UP000185003">
    <property type="component" value="Unassembled WGS sequence"/>
</dbReference>
<dbReference type="SUPFAM" id="SSF48452">
    <property type="entry name" value="TPR-like"/>
    <property type="match status" value="1"/>
</dbReference>
<feature type="domain" description="RagB/SusD" evidence="7">
    <location>
        <begin position="281"/>
        <end position="565"/>
    </location>
</feature>
<evidence type="ECO:0000259" key="7">
    <source>
        <dbReference type="Pfam" id="PF07980"/>
    </source>
</evidence>
<evidence type="ECO:0000256" key="2">
    <source>
        <dbReference type="ARBA" id="ARBA00006275"/>
    </source>
</evidence>
<comment type="subcellular location">
    <subcellularLocation>
        <location evidence="1">Cell outer membrane</location>
    </subcellularLocation>
</comment>
<dbReference type="STRING" id="536979.SAMN04488055_3147"/>
<dbReference type="InterPro" id="IPR012944">
    <property type="entry name" value="SusD_RagB_dom"/>
</dbReference>
<accession>A0A1N6H359</accession>
<dbReference type="OrthoDB" id="5694214at2"/>
<dbReference type="Gene3D" id="1.25.40.390">
    <property type="match status" value="1"/>
</dbReference>
<keyword evidence="10" id="KW-1185">Reference proteome</keyword>
<evidence type="ECO:0000256" key="5">
    <source>
        <dbReference type="ARBA" id="ARBA00023237"/>
    </source>
</evidence>
<dbReference type="Pfam" id="PF14322">
    <property type="entry name" value="SusD-like_3"/>
    <property type="match status" value="1"/>
</dbReference>
<dbReference type="PROSITE" id="PS51257">
    <property type="entry name" value="PROKAR_LIPOPROTEIN"/>
    <property type="match status" value="1"/>
</dbReference>
<dbReference type="RefSeq" id="WP_074240134.1">
    <property type="nucleotide sequence ID" value="NZ_FSRA01000001.1"/>
</dbReference>
<name>A0A1N6H359_9BACT</name>
<evidence type="ECO:0000256" key="1">
    <source>
        <dbReference type="ARBA" id="ARBA00004442"/>
    </source>
</evidence>
<gene>
    <name evidence="9" type="ORF">SAMN04488055_3147</name>
</gene>
<feature type="signal peptide" evidence="6">
    <location>
        <begin position="1"/>
        <end position="20"/>
    </location>
</feature>
<comment type="similarity">
    <text evidence="2">Belongs to the SusD family.</text>
</comment>
<dbReference type="Pfam" id="PF07980">
    <property type="entry name" value="SusD_RagB"/>
    <property type="match status" value="1"/>
</dbReference>
<feature type="chain" id="PRO_5013314796" evidence="6">
    <location>
        <begin position="21"/>
        <end position="571"/>
    </location>
</feature>
<evidence type="ECO:0000313" key="9">
    <source>
        <dbReference type="EMBL" id="SIO14223.1"/>
    </source>
</evidence>
<keyword evidence="3 6" id="KW-0732">Signal</keyword>
<feature type="domain" description="SusD-like N-terminal" evidence="8">
    <location>
        <begin position="52"/>
        <end position="212"/>
    </location>
</feature>
<keyword evidence="5" id="KW-0998">Cell outer membrane</keyword>
<organism evidence="9 10">
    <name type="scientific">Chitinophaga niabensis</name>
    <dbReference type="NCBI Taxonomy" id="536979"/>
    <lineage>
        <taxon>Bacteria</taxon>
        <taxon>Pseudomonadati</taxon>
        <taxon>Bacteroidota</taxon>
        <taxon>Chitinophagia</taxon>
        <taxon>Chitinophagales</taxon>
        <taxon>Chitinophagaceae</taxon>
        <taxon>Chitinophaga</taxon>
    </lineage>
</organism>
<proteinExistence type="inferred from homology"/>
<dbReference type="GO" id="GO:0009279">
    <property type="term" value="C:cell outer membrane"/>
    <property type="evidence" value="ECO:0007669"/>
    <property type="project" value="UniProtKB-SubCell"/>
</dbReference>